<dbReference type="STRING" id="1064592.G0V935"/>
<dbReference type="OMA" id="PRFIIIR"/>
<dbReference type="EMBL" id="HE576752">
    <property type="protein sequence ID" value="CCC67985.1"/>
    <property type="molecule type" value="Genomic_DNA"/>
</dbReference>
<proteinExistence type="predicted"/>
<feature type="compositionally biased region" description="Polar residues" evidence="8">
    <location>
        <begin position="457"/>
        <end position="488"/>
    </location>
</feature>
<feature type="compositionally biased region" description="Low complexity" evidence="8">
    <location>
        <begin position="217"/>
        <end position="244"/>
    </location>
</feature>
<keyword evidence="2" id="KW-0963">Cytoplasm</keyword>
<evidence type="ECO:0000313" key="11">
    <source>
        <dbReference type="Proteomes" id="UP000001640"/>
    </source>
</evidence>
<comment type="subunit">
    <text evidence="6">Interacts with csx1.</text>
</comment>
<evidence type="ECO:0000313" key="10">
    <source>
        <dbReference type="EMBL" id="CCC67985.1"/>
    </source>
</evidence>
<name>G0V935_NAUCA</name>
<reference evidence="10 11" key="1">
    <citation type="journal article" date="2011" name="Proc. Natl. Acad. Sci. U.S.A.">
        <title>Evolutionary erosion of yeast sex chromosomes by mating-type switching accidents.</title>
        <authorList>
            <person name="Gordon J.L."/>
            <person name="Armisen D."/>
            <person name="Proux-Wera E."/>
            <person name="Oheigeartaigh S.S."/>
            <person name="Byrne K.P."/>
            <person name="Wolfe K.H."/>
        </authorList>
    </citation>
    <scope>NUCLEOTIDE SEQUENCE [LARGE SCALE GENOMIC DNA]</scope>
    <source>
        <strain evidence="11">ATCC 76901 / BCRC 22586 / CBS 4309 / NBRC 1992 / NRRL Y-12630</strain>
    </source>
</reference>
<dbReference type="eggNOG" id="KOG0108">
    <property type="taxonomic scope" value="Eukaryota"/>
</dbReference>
<dbReference type="Proteomes" id="UP000001640">
    <property type="component" value="Chromosome 1"/>
</dbReference>
<comment type="subcellular location">
    <subcellularLocation>
        <location evidence="1">Cytoplasm</location>
    </subcellularLocation>
</comment>
<feature type="compositionally biased region" description="Basic and acidic residues" evidence="8">
    <location>
        <begin position="137"/>
        <end position="156"/>
    </location>
</feature>
<dbReference type="PANTHER" id="PTHR48025:SF1">
    <property type="entry name" value="RRM DOMAIN-CONTAINING PROTEIN"/>
    <property type="match status" value="1"/>
</dbReference>
<dbReference type="RefSeq" id="XP_003674364.1">
    <property type="nucleotide sequence ID" value="XM_003674316.1"/>
</dbReference>
<feature type="compositionally biased region" description="Polar residues" evidence="8">
    <location>
        <begin position="496"/>
        <end position="511"/>
    </location>
</feature>
<evidence type="ECO:0000256" key="7">
    <source>
        <dbReference type="PROSITE-ProRule" id="PRU00176"/>
    </source>
</evidence>
<dbReference type="Pfam" id="PF00076">
    <property type="entry name" value="RRM_1"/>
    <property type="match status" value="1"/>
</dbReference>
<accession>G0V935</accession>
<evidence type="ECO:0000256" key="3">
    <source>
        <dbReference type="ARBA" id="ARBA00022553"/>
    </source>
</evidence>
<reference key="2">
    <citation type="submission" date="2011-08" db="EMBL/GenBank/DDBJ databases">
        <title>Genome sequence of Naumovozyma castellii.</title>
        <authorList>
            <person name="Gordon J.L."/>
            <person name="Armisen D."/>
            <person name="Proux-Wera E."/>
            <person name="OhEigeartaigh S.S."/>
            <person name="Byrne K.P."/>
            <person name="Wolfe K.H."/>
        </authorList>
    </citation>
    <scope>NUCLEOTIDE SEQUENCE</scope>
    <source>
        <strain>Type strain:CBS 4309</strain>
    </source>
</reference>
<evidence type="ECO:0000256" key="4">
    <source>
        <dbReference type="ARBA" id="ARBA00022884"/>
    </source>
</evidence>
<organism evidence="10 11">
    <name type="scientific">Naumovozyma castellii</name>
    <name type="common">Yeast</name>
    <name type="synonym">Saccharomyces castellii</name>
    <dbReference type="NCBI Taxonomy" id="27288"/>
    <lineage>
        <taxon>Eukaryota</taxon>
        <taxon>Fungi</taxon>
        <taxon>Dikarya</taxon>
        <taxon>Ascomycota</taxon>
        <taxon>Saccharomycotina</taxon>
        <taxon>Saccharomycetes</taxon>
        <taxon>Saccharomycetales</taxon>
        <taxon>Saccharomycetaceae</taxon>
        <taxon>Naumovozyma</taxon>
    </lineage>
</organism>
<dbReference type="HOGENOM" id="CLU_029387_0_0_1"/>
<feature type="region of interest" description="Disordered" evidence="8">
    <location>
        <begin position="400"/>
        <end position="593"/>
    </location>
</feature>
<dbReference type="PANTHER" id="PTHR48025">
    <property type="entry name" value="OS02G0815200 PROTEIN"/>
    <property type="match status" value="1"/>
</dbReference>
<feature type="compositionally biased region" description="Low complexity" evidence="8">
    <location>
        <begin position="512"/>
        <end position="549"/>
    </location>
</feature>
<dbReference type="InterPro" id="IPR035979">
    <property type="entry name" value="RBD_domain_sf"/>
</dbReference>
<comment type="function">
    <text evidence="5">Regulates global gene expression after oxidative stress. Interacts and stabilizes mRNAs and may regulate their transition between different cytoplasmic components after oxidative stress.</text>
</comment>
<evidence type="ECO:0000256" key="6">
    <source>
        <dbReference type="ARBA" id="ARBA00062407"/>
    </source>
</evidence>
<evidence type="ECO:0000256" key="2">
    <source>
        <dbReference type="ARBA" id="ARBA00022490"/>
    </source>
</evidence>
<protein>
    <recommendedName>
        <fullName evidence="9">RRM domain-containing protein</fullName>
    </recommendedName>
</protein>
<feature type="compositionally biased region" description="Polar residues" evidence="8">
    <location>
        <begin position="157"/>
        <end position="174"/>
    </location>
</feature>
<dbReference type="PROSITE" id="PS50102">
    <property type="entry name" value="RRM"/>
    <property type="match status" value="1"/>
</dbReference>
<dbReference type="InParanoid" id="G0V935"/>
<dbReference type="Gene3D" id="3.30.70.330">
    <property type="match status" value="1"/>
</dbReference>
<dbReference type="SUPFAM" id="SSF54928">
    <property type="entry name" value="RNA-binding domain, RBD"/>
    <property type="match status" value="1"/>
</dbReference>
<feature type="compositionally biased region" description="Polar residues" evidence="8">
    <location>
        <begin position="550"/>
        <end position="566"/>
    </location>
</feature>
<dbReference type="AlphaFoldDB" id="G0V935"/>
<dbReference type="InterPro" id="IPR034186">
    <property type="entry name" value="PIN4-like_RRM"/>
</dbReference>
<feature type="compositionally biased region" description="Polar residues" evidence="8">
    <location>
        <begin position="404"/>
        <end position="423"/>
    </location>
</feature>
<dbReference type="SMART" id="SM00360">
    <property type="entry name" value="RRM"/>
    <property type="match status" value="1"/>
</dbReference>
<evidence type="ECO:0000259" key="9">
    <source>
        <dbReference type="PROSITE" id="PS50102"/>
    </source>
</evidence>
<gene>
    <name evidence="10" type="primary">NCAS0A14270</name>
    <name evidence="10" type="ordered locus">NCAS_0A14270</name>
</gene>
<dbReference type="InterPro" id="IPR000504">
    <property type="entry name" value="RRM_dom"/>
</dbReference>
<dbReference type="OrthoDB" id="434258at2759"/>
<dbReference type="FunFam" id="3.30.70.330:FF:000183">
    <property type="entry name" value="R3H domain containing protein"/>
    <property type="match status" value="1"/>
</dbReference>
<feature type="compositionally biased region" description="Low complexity" evidence="8">
    <location>
        <begin position="195"/>
        <end position="207"/>
    </location>
</feature>
<dbReference type="GO" id="GO:0000086">
    <property type="term" value="P:G2/M transition of mitotic cell cycle"/>
    <property type="evidence" value="ECO:0007669"/>
    <property type="project" value="EnsemblFungi"/>
</dbReference>
<dbReference type="GO" id="GO:0071014">
    <property type="term" value="C:post-mRNA release spliceosomal complex"/>
    <property type="evidence" value="ECO:0007669"/>
    <property type="project" value="UniProtKB-ARBA"/>
</dbReference>
<keyword evidence="11" id="KW-1185">Reference proteome</keyword>
<dbReference type="FunCoup" id="G0V935">
    <property type="interactions" value="339"/>
</dbReference>
<feature type="domain" description="RRM" evidence="9">
    <location>
        <begin position="53"/>
        <end position="131"/>
    </location>
</feature>
<feature type="region of interest" description="Disordered" evidence="8">
    <location>
        <begin position="195"/>
        <end position="246"/>
    </location>
</feature>
<keyword evidence="4 7" id="KW-0694">RNA-binding</keyword>
<keyword evidence="3" id="KW-0597">Phosphoprotein</keyword>
<dbReference type="GeneID" id="96901461"/>
<sequence length="621" mass="69236">MSNLEENIDSTNESLRNLEPEMTINSPELGIADEQHDASNLDDVEIDEDIIPTAIVIKNIPFAIKREQLLDIMAKMDLPLPYAFNYHFDNGVFRGLAFANFTTTDETTRVIECLNGKEIGGRKLRVEYKKMLPQAERERIEREKRGKRGQLEEQHRSTSNLSLSSMGKGSANPLTSSAFTSQLFSTFVNGTNNAQVQQQQAQTQPQPLLSAQNTANSYHSQSQQSQQFGQIQSQQPQQQQQLSKSTERYYAPLPSSSILPPQQLDFNDPDTLEIYSQLLLFKNKEQNYHELAYPSGLSASHKRIINVLCSYLNLVEVYDPTFIIIKRKVLDHASLQNHLQQQGQMTMMHSLQANSTGGSMNRSQSYTSLLQAHAASTVAAAQASSTQTNPITQSALMNTGIGLNANNHSPLTNAPPQSLTPVQHMQHRHQHSTNSISSTNSQLLQSDQSQLQQSPQAFLNQPTVNRTSSRIPSGYSSNQMQLNATNPLLRNVGISPPSTQIQPNSAQQRLPSSFYSQSSHSSTQLYDQYSNQHQQLHQPQPQQNQQSNQKLHAQNTNGSMHSNFSIHSYHDDQSSTGMNYNNNGGNNNNNFSLGLEEGLTRSLSGLDLQSNGSNANKKPFW</sequence>
<dbReference type="InterPro" id="IPR050502">
    <property type="entry name" value="Euk_RNA-bind_prot"/>
</dbReference>
<evidence type="ECO:0000256" key="1">
    <source>
        <dbReference type="ARBA" id="ARBA00004496"/>
    </source>
</evidence>
<dbReference type="InterPro" id="IPR012677">
    <property type="entry name" value="Nucleotide-bd_a/b_plait_sf"/>
</dbReference>
<feature type="region of interest" description="Disordered" evidence="8">
    <location>
        <begin position="137"/>
        <end position="174"/>
    </location>
</feature>
<dbReference type="GO" id="GO:0000077">
    <property type="term" value="P:DNA damage checkpoint signaling"/>
    <property type="evidence" value="ECO:0007669"/>
    <property type="project" value="EnsemblFungi"/>
</dbReference>
<evidence type="ECO:0000256" key="8">
    <source>
        <dbReference type="SAM" id="MobiDB-lite"/>
    </source>
</evidence>
<evidence type="ECO:0000256" key="5">
    <source>
        <dbReference type="ARBA" id="ARBA00055199"/>
    </source>
</evidence>
<dbReference type="KEGG" id="ncs:NCAS_0A14270"/>
<feature type="compositionally biased region" description="Low complexity" evidence="8">
    <location>
        <begin position="579"/>
        <end position="590"/>
    </location>
</feature>
<dbReference type="GO" id="GO:0005737">
    <property type="term" value="C:cytoplasm"/>
    <property type="evidence" value="ECO:0007669"/>
    <property type="project" value="UniProtKB-SubCell"/>
</dbReference>
<feature type="compositionally biased region" description="Low complexity" evidence="8">
    <location>
        <begin position="437"/>
        <end position="456"/>
    </location>
</feature>
<dbReference type="GO" id="GO:0003729">
    <property type="term" value="F:mRNA binding"/>
    <property type="evidence" value="ECO:0007669"/>
    <property type="project" value="TreeGrafter"/>
</dbReference>
<dbReference type="CDD" id="cd12253">
    <property type="entry name" value="RRM_PIN4_like"/>
    <property type="match status" value="1"/>
</dbReference>